<dbReference type="EMBL" id="QXFU01001276">
    <property type="protein sequence ID" value="KAE9006088.1"/>
    <property type="molecule type" value="Genomic_DNA"/>
</dbReference>
<feature type="region of interest" description="Disordered" evidence="1">
    <location>
        <begin position="1"/>
        <end position="183"/>
    </location>
</feature>
<evidence type="ECO:0000313" key="2">
    <source>
        <dbReference type="EMBL" id="KAE9006088.1"/>
    </source>
</evidence>
<evidence type="ECO:0000313" key="5">
    <source>
        <dbReference type="Proteomes" id="UP000429607"/>
    </source>
</evidence>
<feature type="compositionally biased region" description="Low complexity" evidence="1">
    <location>
        <begin position="50"/>
        <end position="75"/>
    </location>
</feature>
<reference evidence="4 6" key="1">
    <citation type="submission" date="2018-08" db="EMBL/GenBank/DDBJ databases">
        <title>Genomic investigation of the strawberry pathogen Phytophthora fragariae indicates pathogenicity is determined by transcriptional variation in three key races.</title>
        <authorList>
            <person name="Adams T.M."/>
            <person name="Armitage A.D."/>
            <person name="Sobczyk M.K."/>
            <person name="Bates H.J."/>
            <person name="Dunwell J.M."/>
            <person name="Nellist C.F."/>
            <person name="Harrison R.J."/>
        </authorList>
    </citation>
    <scope>NUCLEOTIDE SEQUENCE [LARGE SCALE GENOMIC DNA]</scope>
    <source>
        <strain evidence="3 5">SCRP249</strain>
        <strain evidence="2 7">SCRP324</strain>
        <strain evidence="4 6">SCRP333</strain>
    </source>
</reference>
<feature type="compositionally biased region" description="Polar residues" evidence="1">
    <location>
        <begin position="429"/>
        <end position="462"/>
    </location>
</feature>
<feature type="compositionally biased region" description="Basic residues" evidence="1">
    <location>
        <begin position="12"/>
        <end position="23"/>
    </location>
</feature>
<dbReference type="OrthoDB" id="79932at2759"/>
<gene>
    <name evidence="3" type="ORF">PR001_g16578</name>
    <name evidence="2" type="ORF">PR002_g16578</name>
    <name evidence="4" type="ORF">PR003_g20181</name>
</gene>
<dbReference type="Proteomes" id="UP000434957">
    <property type="component" value="Unassembled WGS sequence"/>
</dbReference>
<evidence type="ECO:0000313" key="4">
    <source>
        <dbReference type="EMBL" id="KAE9310777.1"/>
    </source>
</evidence>
<feature type="region of interest" description="Disordered" evidence="1">
    <location>
        <begin position="756"/>
        <end position="787"/>
    </location>
</feature>
<protein>
    <submittedName>
        <fullName evidence="4">Uncharacterized protein</fullName>
    </submittedName>
</protein>
<feature type="region of interest" description="Disordered" evidence="1">
    <location>
        <begin position="339"/>
        <end position="462"/>
    </location>
</feature>
<evidence type="ECO:0000313" key="3">
    <source>
        <dbReference type="EMBL" id="KAE9008871.1"/>
    </source>
</evidence>
<feature type="compositionally biased region" description="Polar residues" evidence="1">
    <location>
        <begin position="551"/>
        <end position="570"/>
    </location>
</feature>
<feature type="compositionally biased region" description="Basic residues" evidence="1">
    <location>
        <begin position="84"/>
        <end position="95"/>
    </location>
</feature>
<feature type="compositionally biased region" description="Polar residues" evidence="1">
    <location>
        <begin position="527"/>
        <end position="542"/>
    </location>
</feature>
<dbReference type="EMBL" id="QXFV01001318">
    <property type="protein sequence ID" value="KAE9008871.1"/>
    <property type="molecule type" value="Genomic_DNA"/>
</dbReference>
<evidence type="ECO:0000313" key="6">
    <source>
        <dbReference type="Proteomes" id="UP000434957"/>
    </source>
</evidence>
<dbReference type="EMBL" id="QXFT01001768">
    <property type="protein sequence ID" value="KAE9310777.1"/>
    <property type="molecule type" value="Genomic_DNA"/>
</dbReference>
<name>A0A6A4DLV7_9STRA</name>
<comment type="caution">
    <text evidence="4">The sequence shown here is derived from an EMBL/GenBank/DDBJ whole genome shotgun (WGS) entry which is preliminary data.</text>
</comment>
<feature type="region of interest" description="Disordered" evidence="1">
    <location>
        <begin position="625"/>
        <end position="660"/>
    </location>
</feature>
<dbReference type="Proteomes" id="UP000435112">
    <property type="component" value="Unassembled WGS sequence"/>
</dbReference>
<feature type="compositionally biased region" description="Acidic residues" evidence="1">
    <location>
        <begin position="758"/>
        <end position="772"/>
    </location>
</feature>
<proteinExistence type="predicted"/>
<sequence length="900" mass="94507">MDGGRGGGGRGKDKKAKAAKKKAAAAAAAAQAQAQAAQAAHKKPHHSGKKVGASVQVVAVSKAATSTEAKAASGGPHDQSMTKSKAKRMRLKKAAAHALVKKQTALDTDKQHKKSPTAGASSAASPKTKNVAVLTPPPAAEAAKPHVVSLTGGKKKKRKRNALVAEENEAPAASMGLQREEKKTVAVVGHSSVASPSAAAKGKSLKPTMASPKRKIAQLGSAAQEQRAQKEGGVALATASSKGDVVASPRKIAKKMKLKAEAPVGIKAATAATKREAQVAAKNLQAKDPATTDGENQVVAKKLQAKKAVQQEQKPAVNVMSPVTTSVKAETATKKRTIVQVNTSVKKPSSNQQLPESSGQGTKNRDIAPKTSSENEAVATSHKATKRGLSQAAAMIPSTTTTGDKPAVTKPAPFREIVPAVSPEPAHGDSTSSISTTARVTHNKSDPQGSVPTPTSGAVQVRPSTPADTIVATPTTKETSKIAVSETVKATVTSPALVPSGDLKRRRSIDQASVNAFAVQPPAKRSAGTTNAAVVQSSNARQTEPRDPRLSTPNCSSDQVSSLQTGSAIPTSHCERPADTPDTFKVTHKESATPRLTPPVKMAVAVAQNVVQAPAKKTFSARIDATSSNATSQPKPVLKAEAMPSTTAPKEAKTDLVSSDLVSSRSRKVDIIMDSHSYVQKMMHGEMAKTGDSRGGLSAEPTVTLPPRPRNAWGASFGLVPPSTAVTSAPRTLSTTPLSSWFLSKGCANFVKKVHFSDDDDDNNGSSDDDDIPTLPRGTENTSPKRRTSFVKKNAFLESLKTQSNWRSWYGNVDMLNLLDPPLAHVPEKLQMHNVTPLQLPEATEIRAAGKRANDLEMLERDIRREKQRGSAFSEQLLMMLQGKTVSGKPLEEEYNTILH</sequence>
<feature type="compositionally biased region" description="Low complexity" evidence="1">
    <location>
        <begin position="24"/>
        <end position="39"/>
    </location>
</feature>
<feature type="compositionally biased region" description="Low complexity" evidence="1">
    <location>
        <begin position="116"/>
        <end position="129"/>
    </location>
</feature>
<feature type="region of interest" description="Disordered" evidence="1">
    <location>
        <begin position="520"/>
        <end position="582"/>
    </location>
</feature>
<feature type="compositionally biased region" description="Basic residues" evidence="1">
    <location>
        <begin position="40"/>
        <end position="49"/>
    </location>
</feature>
<evidence type="ECO:0000256" key="1">
    <source>
        <dbReference type="SAM" id="MobiDB-lite"/>
    </source>
</evidence>
<feature type="compositionally biased region" description="Polar residues" evidence="1">
    <location>
        <begin position="625"/>
        <end position="634"/>
    </location>
</feature>
<dbReference type="AlphaFoldDB" id="A0A6A4DLV7"/>
<keyword evidence="6" id="KW-1185">Reference proteome</keyword>
<feature type="compositionally biased region" description="Polar residues" evidence="1">
    <location>
        <begin position="339"/>
        <end position="362"/>
    </location>
</feature>
<accession>A0A6A4DLV7</accession>
<organism evidence="4 6">
    <name type="scientific">Phytophthora rubi</name>
    <dbReference type="NCBI Taxonomy" id="129364"/>
    <lineage>
        <taxon>Eukaryota</taxon>
        <taxon>Sar</taxon>
        <taxon>Stramenopiles</taxon>
        <taxon>Oomycota</taxon>
        <taxon>Peronosporomycetes</taxon>
        <taxon>Peronosporales</taxon>
        <taxon>Peronosporaceae</taxon>
        <taxon>Phytophthora</taxon>
    </lineage>
</organism>
<feature type="region of interest" description="Disordered" evidence="1">
    <location>
        <begin position="196"/>
        <end position="225"/>
    </location>
</feature>
<evidence type="ECO:0000313" key="7">
    <source>
        <dbReference type="Proteomes" id="UP000435112"/>
    </source>
</evidence>
<dbReference type="Proteomes" id="UP000429607">
    <property type="component" value="Unassembled WGS sequence"/>
</dbReference>